<dbReference type="Pfam" id="PF07715">
    <property type="entry name" value="Plug"/>
    <property type="match status" value="1"/>
</dbReference>
<evidence type="ECO:0000256" key="11">
    <source>
        <dbReference type="ARBA" id="ARBA00023136"/>
    </source>
</evidence>
<dbReference type="SUPFAM" id="SSF56935">
    <property type="entry name" value="Porins"/>
    <property type="match status" value="1"/>
</dbReference>
<evidence type="ECO:0000256" key="14">
    <source>
        <dbReference type="PROSITE-ProRule" id="PRU01360"/>
    </source>
</evidence>
<dbReference type="GO" id="GO:0015891">
    <property type="term" value="P:siderophore transport"/>
    <property type="evidence" value="ECO:0007669"/>
    <property type="project" value="InterPro"/>
</dbReference>
<dbReference type="GO" id="GO:0009279">
    <property type="term" value="C:cell outer membrane"/>
    <property type="evidence" value="ECO:0007669"/>
    <property type="project" value="UniProtKB-SubCell"/>
</dbReference>
<keyword evidence="21" id="KW-1185">Reference proteome</keyword>
<sequence length="732" mass="78453">MKKQTPATSLKLLPLALAVQLGLAGAALAADKAKDGDQDVEKITVTASADASADGLIGAYAGGQVARGQKAGILGTTDYMDSPFSGTAYTNQFMKDIQAQGIGDVIQHDPGVRVARGFGNFQESYFIRGFLLFSDEMAYNGLYGVLPRQFVSSELIERVEVLRGASAFLNGMAPGGNGIGGSVNLLPKRASNDEKTDVTLGLNQEGQAYAAADLSRRFGDEGQHGLRLNLAHRDGETGVDNEEVQSDVLSLGYDWRGDRARVSADATYQERRLDAGRPAVTLGTGITGVPAVPGTDHNYAQDWTYSDEKDWFGTLRGEYDLSATTTAWAAVGARYSEEDNSLANITVNDLQSGEGTSYRADNVREDTVVSAELGLRGQLQTGSVKHHWVLSASHYGLDSDNAYAWSAYNGLSANLYRPVQLAAPVRDGFAGGNMDNPGLTQKVRLDSLAIADSLALWDDQLLLTLGGRFQQMKIDNFGYDGTPSPSYDKSRLSPSVGLVYKASDAVSFYANYIESLAQGETAGFGVTANVGEQLSPYVSKQKEVGVKYDGGDLGATLALFTTDKPSAFVDAEGRFGEYGEDRHQGVELSWFGELTGDVKLLGGLTYLDAEQRDTKDGATDGNRVIGTAKWQGNLGLQWDLPWVYGLSLDAQMIATGDRYADANNSLKVAGWTRFDLGAKYGTTILNHDVTFYARVENLTDKAYWASVGGYSGYGYLVQGGPRVVSLSASLAF</sequence>
<evidence type="ECO:0000256" key="5">
    <source>
        <dbReference type="ARBA" id="ARBA00022496"/>
    </source>
</evidence>
<organism evidence="20 21">
    <name type="scientific">Gallaecimonas xiamenensis 3-C-1</name>
    <dbReference type="NCBI Taxonomy" id="745411"/>
    <lineage>
        <taxon>Bacteria</taxon>
        <taxon>Pseudomonadati</taxon>
        <taxon>Pseudomonadota</taxon>
        <taxon>Gammaproteobacteria</taxon>
        <taxon>Enterobacterales</taxon>
        <taxon>Gallaecimonadaceae</taxon>
        <taxon>Gallaecimonas</taxon>
    </lineage>
</organism>
<comment type="subcellular location">
    <subcellularLocation>
        <location evidence="1 14">Cell outer membrane</location>
        <topology evidence="1 14">Multi-pass membrane protein</topology>
    </subcellularLocation>
</comment>
<reference evidence="20 21" key="1">
    <citation type="journal article" date="2012" name="J. Bacteriol.">
        <title>Genome Sequence of Gallaecimonas xiamenensis Type Strain 3-C-1.</title>
        <authorList>
            <person name="Lai Q."/>
            <person name="Wang L."/>
            <person name="Wang W."/>
            <person name="Shao Z."/>
        </authorList>
    </citation>
    <scope>NUCLEOTIDE SEQUENCE [LARGE SCALE GENOMIC DNA]</scope>
    <source>
        <strain evidence="20 21">3-C-1</strain>
    </source>
</reference>
<keyword evidence="4 14" id="KW-1134">Transmembrane beta strand</keyword>
<dbReference type="InterPro" id="IPR036942">
    <property type="entry name" value="Beta-barrel_TonB_sf"/>
</dbReference>
<dbReference type="PROSITE" id="PS52016">
    <property type="entry name" value="TONB_DEPENDENT_REC_3"/>
    <property type="match status" value="1"/>
</dbReference>
<dbReference type="GO" id="GO:0015344">
    <property type="term" value="F:siderophore uptake transmembrane transporter activity"/>
    <property type="evidence" value="ECO:0007669"/>
    <property type="project" value="TreeGrafter"/>
</dbReference>
<evidence type="ECO:0000256" key="8">
    <source>
        <dbReference type="ARBA" id="ARBA00023004"/>
    </source>
</evidence>
<evidence type="ECO:0000259" key="18">
    <source>
        <dbReference type="Pfam" id="PF00593"/>
    </source>
</evidence>
<evidence type="ECO:0000256" key="13">
    <source>
        <dbReference type="ARBA" id="ARBA00023237"/>
    </source>
</evidence>
<evidence type="ECO:0000256" key="16">
    <source>
        <dbReference type="RuleBase" id="RU003357"/>
    </source>
</evidence>
<dbReference type="Pfam" id="PF00593">
    <property type="entry name" value="TonB_dep_Rec_b-barrel"/>
    <property type="match status" value="1"/>
</dbReference>
<dbReference type="PANTHER" id="PTHR32552">
    <property type="entry name" value="FERRICHROME IRON RECEPTOR-RELATED"/>
    <property type="match status" value="1"/>
</dbReference>
<feature type="domain" description="TonB-dependent receptor plug" evidence="19">
    <location>
        <begin position="80"/>
        <end position="176"/>
    </location>
</feature>
<dbReference type="STRING" id="745411.B3C1_11944"/>
<dbReference type="InterPro" id="IPR039426">
    <property type="entry name" value="TonB-dep_rcpt-like"/>
</dbReference>
<keyword evidence="9" id="KW-0406">Ion transport</keyword>
<name>K2IND4_9GAMM</name>
<dbReference type="Gene3D" id="2.40.170.20">
    <property type="entry name" value="TonB-dependent receptor, beta-barrel domain"/>
    <property type="match status" value="1"/>
</dbReference>
<keyword evidence="6 14" id="KW-0812">Transmembrane</keyword>
<dbReference type="RefSeq" id="WP_008485089.1">
    <property type="nucleotide sequence ID" value="NZ_AMRI01000016.1"/>
</dbReference>
<gene>
    <name evidence="20" type="ORF">B3C1_11944</name>
</gene>
<keyword evidence="10 16" id="KW-0798">TonB box</keyword>
<dbReference type="InterPro" id="IPR010917">
    <property type="entry name" value="TonB_rcpt_CS"/>
</dbReference>
<dbReference type="GO" id="GO:0038023">
    <property type="term" value="F:signaling receptor activity"/>
    <property type="evidence" value="ECO:0007669"/>
    <property type="project" value="InterPro"/>
</dbReference>
<evidence type="ECO:0000256" key="2">
    <source>
        <dbReference type="ARBA" id="ARBA00009810"/>
    </source>
</evidence>
<feature type="chain" id="PRO_5003858865" evidence="17">
    <location>
        <begin position="30"/>
        <end position="732"/>
    </location>
</feature>
<dbReference type="CDD" id="cd01347">
    <property type="entry name" value="ligand_gated_channel"/>
    <property type="match status" value="1"/>
</dbReference>
<evidence type="ECO:0000259" key="19">
    <source>
        <dbReference type="Pfam" id="PF07715"/>
    </source>
</evidence>
<evidence type="ECO:0000256" key="4">
    <source>
        <dbReference type="ARBA" id="ARBA00022452"/>
    </source>
</evidence>
<keyword evidence="11 14" id="KW-0472">Membrane</keyword>
<evidence type="ECO:0000256" key="7">
    <source>
        <dbReference type="ARBA" id="ARBA00022729"/>
    </source>
</evidence>
<keyword evidence="5" id="KW-0410">Iron transport</keyword>
<dbReference type="PROSITE" id="PS01156">
    <property type="entry name" value="TONB_DEPENDENT_REC_2"/>
    <property type="match status" value="1"/>
</dbReference>
<dbReference type="InterPro" id="IPR010105">
    <property type="entry name" value="TonB_sidphr_rcpt"/>
</dbReference>
<evidence type="ECO:0000256" key="17">
    <source>
        <dbReference type="SAM" id="SignalP"/>
    </source>
</evidence>
<keyword evidence="7 17" id="KW-0732">Signal</keyword>
<evidence type="ECO:0000256" key="9">
    <source>
        <dbReference type="ARBA" id="ARBA00023065"/>
    </source>
</evidence>
<comment type="caution">
    <text evidence="20">The sequence shown here is derived from an EMBL/GenBank/DDBJ whole genome shotgun (WGS) entry which is preliminary data.</text>
</comment>
<dbReference type="InterPro" id="IPR000531">
    <property type="entry name" value="Beta-barrel_TonB"/>
</dbReference>
<keyword evidence="8" id="KW-0408">Iron</keyword>
<evidence type="ECO:0000256" key="3">
    <source>
        <dbReference type="ARBA" id="ARBA00022448"/>
    </source>
</evidence>
<dbReference type="EMBL" id="AMRI01000016">
    <property type="protein sequence ID" value="EKE71646.1"/>
    <property type="molecule type" value="Genomic_DNA"/>
</dbReference>
<evidence type="ECO:0000313" key="20">
    <source>
        <dbReference type="EMBL" id="EKE71646.1"/>
    </source>
</evidence>
<evidence type="ECO:0000256" key="10">
    <source>
        <dbReference type="ARBA" id="ARBA00023077"/>
    </source>
</evidence>
<keyword evidence="12 20" id="KW-0675">Receptor</keyword>
<evidence type="ECO:0000256" key="1">
    <source>
        <dbReference type="ARBA" id="ARBA00004571"/>
    </source>
</evidence>
<dbReference type="InterPro" id="IPR012910">
    <property type="entry name" value="Plug_dom"/>
</dbReference>
<keyword evidence="3 14" id="KW-0813">Transport</keyword>
<evidence type="ECO:0000313" key="21">
    <source>
        <dbReference type="Proteomes" id="UP000006755"/>
    </source>
</evidence>
<keyword evidence="13 14" id="KW-0998">Cell outer membrane</keyword>
<dbReference type="PATRIC" id="fig|745411.4.peg.2351"/>
<accession>K2IND4</accession>
<dbReference type="Proteomes" id="UP000006755">
    <property type="component" value="Unassembled WGS sequence"/>
</dbReference>
<dbReference type="eggNOG" id="COG4774">
    <property type="taxonomic scope" value="Bacteria"/>
</dbReference>
<feature type="short sequence motif" description="TonB C-terminal box" evidence="15">
    <location>
        <begin position="715"/>
        <end position="732"/>
    </location>
</feature>
<evidence type="ECO:0000256" key="15">
    <source>
        <dbReference type="PROSITE-ProRule" id="PRU10144"/>
    </source>
</evidence>
<protein>
    <submittedName>
        <fullName evidence="20">TonB-dependent siderophore receptor</fullName>
    </submittedName>
</protein>
<dbReference type="AlphaFoldDB" id="K2IND4"/>
<feature type="signal peptide" evidence="17">
    <location>
        <begin position="1"/>
        <end position="29"/>
    </location>
</feature>
<evidence type="ECO:0000256" key="12">
    <source>
        <dbReference type="ARBA" id="ARBA00023170"/>
    </source>
</evidence>
<feature type="domain" description="TonB-dependent receptor-like beta-barrel" evidence="18">
    <location>
        <begin position="255"/>
        <end position="698"/>
    </location>
</feature>
<dbReference type="Gene3D" id="2.170.130.10">
    <property type="entry name" value="TonB-dependent receptor, plug domain"/>
    <property type="match status" value="1"/>
</dbReference>
<dbReference type="InterPro" id="IPR037066">
    <property type="entry name" value="Plug_dom_sf"/>
</dbReference>
<comment type="similarity">
    <text evidence="2 14 16">Belongs to the TonB-dependent receptor family.</text>
</comment>
<evidence type="ECO:0000256" key="6">
    <source>
        <dbReference type="ARBA" id="ARBA00022692"/>
    </source>
</evidence>
<dbReference type="NCBIfam" id="TIGR01783">
    <property type="entry name" value="TonB-siderophor"/>
    <property type="match status" value="1"/>
</dbReference>
<dbReference type="PANTHER" id="PTHR32552:SF82">
    <property type="entry name" value="FCUA PROTEIN"/>
    <property type="match status" value="1"/>
</dbReference>
<proteinExistence type="inferred from homology"/>